<dbReference type="HOGENOM" id="CLU_007426_5_0_1"/>
<keyword evidence="2" id="KW-0862">Zinc</keyword>
<dbReference type="Proteomes" id="UP000016922">
    <property type="component" value="Unassembled WGS sequence"/>
</dbReference>
<dbReference type="SMART" id="SM00906">
    <property type="entry name" value="Fungal_trans"/>
    <property type="match status" value="1"/>
</dbReference>
<evidence type="ECO:0000256" key="5">
    <source>
        <dbReference type="ARBA" id="ARBA00023163"/>
    </source>
</evidence>
<evidence type="ECO:0000313" key="10">
    <source>
        <dbReference type="Proteomes" id="UP000016922"/>
    </source>
</evidence>
<feature type="compositionally biased region" description="Low complexity" evidence="7">
    <location>
        <begin position="1"/>
        <end position="15"/>
    </location>
</feature>
<evidence type="ECO:0000259" key="8">
    <source>
        <dbReference type="SMART" id="SM00906"/>
    </source>
</evidence>
<keyword evidence="6" id="KW-0539">Nucleus</keyword>
<keyword evidence="3" id="KW-0805">Transcription regulation</keyword>
<dbReference type="GO" id="GO:0005634">
    <property type="term" value="C:nucleus"/>
    <property type="evidence" value="ECO:0007669"/>
    <property type="project" value="TreeGrafter"/>
</dbReference>
<dbReference type="KEGG" id="glz:GLAREA_11792"/>
<dbReference type="OrthoDB" id="762982at2759"/>
<dbReference type="AlphaFoldDB" id="S3CZF1"/>
<evidence type="ECO:0000256" key="4">
    <source>
        <dbReference type="ARBA" id="ARBA00023125"/>
    </source>
</evidence>
<sequence length="732" mass="83108">MEATLSAASVSSLATRQQKRKESRNNCMVRKEPQSCVYTCSRGPKPAAVSDTIKPKHAESMQERIDRLEILVTSLASQSQKSGDLAYRSVQPKINRPSPIGGTSLCTVKDPTEFKPEISHGSGVLNVDENHTLYRGTTHWGDVFQEISDLKTLWSQVQKDQDSGNLLKLHTSSSGSYTTGPPMLLRQYKPASLEEILATIPDRAAVDKLLDRFWDNDESPVPTLHILHRPTFMQQYEEHWQNPNETRTMWIALLFGIMGLVVLSYHLIEDEPPEYEGISEQMYELYRLRTAQCLTLGDITACAPHTIEALLYHTFGEVARKSDSGGGVWILWGMVTRIALQMGYHRDPSQYPNISLLQGELRRRIWLCIIRLDAIFSFQMGLPSMVRAETHDIQEPRNIYDWELYENMTDLPSSRPRTEITPVSYLLAKDILLKAIGGIVDLLSSLKPYSYEEVLRLDDELSRAQAEMPAYLQMRSLEDSKGDPLTLISRRFQLEILFHQAMCVLHRKFVAQGRLERRFQPSRNRCIRSAMALLSIQDLLYQEAKGEVGEHIHFTRHWYRFCFTSQDFITGSMILALDLRHRRVAEAANGTQLSGTDFSDEQIIAALQRAFRIWDYAQESVPDAQKVYRVLAHMLDMLGIIQTVENPQIPEVPATSALSLSNEISQGIIGLENEVPLDTMNIDWAMWDSFIEGTSFEDAFGSMLTPPTTNSTVNTDTSAEFLLFDSELAPYT</sequence>
<evidence type="ECO:0000256" key="2">
    <source>
        <dbReference type="ARBA" id="ARBA00022833"/>
    </source>
</evidence>
<dbReference type="GeneID" id="19470833"/>
<accession>S3CZF1</accession>
<dbReference type="InterPro" id="IPR051430">
    <property type="entry name" value="Fungal_TF_Env_Response"/>
</dbReference>
<dbReference type="EMBL" id="KE145372">
    <property type="protein sequence ID" value="EPE25211.1"/>
    <property type="molecule type" value="Genomic_DNA"/>
</dbReference>
<dbReference type="CDD" id="cd12148">
    <property type="entry name" value="fungal_TF_MHR"/>
    <property type="match status" value="1"/>
</dbReference>
<dbReference type="GO" id="GO:0000978">
    <property type="term" value="F:RNA polymerase II cis-regulatory region sequence-specific DNA binding"/>
    <property type="evidence" value="ECO:0007669"/>
    <property type="project" value="TreeGrafter"/>
</dbReference>
<name>S3CZF1_GLAL2</name>
<dbReference type="GO" id="GO:0006351">
    <property type="term" value="P:DNA-templated transcription"/>
    <property type="evidence" value="ECO:0007669"/>
    <property type="project" value="InterPro"/>
</dbReference>
<proteinExistence type="predicted"/>
<evidence type="ECO:0000256" key="3">
    <source>
        <dbReference type="ARBA" id="ARBA00023015"/>
    </source>
</evidence>
<dbReference type="PANTHER" id="PTHR31944:SF131">
    <property type="entry name" value="HEME-RESPONSIVE ZINC FINGER TRANSCRIPTION FACTOR HAP1"/>
    <property type="match status" value="1"/>
</dbReference>
<dbReference type="PANTHER" id="PTHR31944">
    <property type="entry name" value="HEME-RESPONSIVE ZINC FINGER TRANSCRIPTION FACTOR HAP1"/>
    <property type="match status" value="1"/>
</dbReference>
<evidence type="ECO:0000256" key="1">
    <source>
        <dbReference type="ARBA" id="ARBA00022723"/>
    </source>
</evidence>
<keyword evidence="10" id="KW-1185">Reference proteome</keyword>
<dbReference type="GO" id="GO:0001228">
    <property type="term" value="F:DNA-binding transcription activator activity, RNA polymerase II-specific"/>
    <property type="evidence" value="ECO:0007669"/>
    <property type="project" value="TreeGrafter"/>
</dbReference>
<reference evidence="9 10" key="1">
    <citation type="journal article" date="2013" name="BMC Genomics">
        <title>Genomics-driven discovery of the pneumocandin biosynthetic gene cluster in the fungus Glarea lozoyensis.</title>
        <authorList>
            <person name="Chen L."/>
            <person name="Yue Q."/>
            <person name="Zhang X."/>
            <person name="Xiang M."/>
            <person name="Wang C."/>
            <person name="Li S."/>
            <person name="Che Y."/>
            <person name="Ortiz-Lopez F.J."/>
            <person name="Bills G.F."/>
            <person name="Liu X."/>
            <person name="An Z."/>
        </authorList>
    </citation>
    <scope>NUCLEOTIDE SEQUENCE [LARGE SCALE GENOMIC DNA]</scope>
    <source>
        <strain evidence="10">ATCC 20868 / MF5171</strain>
    </source>
</reference>
<dbReference type="eggNOG" id="ENOG502QSY9">
    <property type="taxonomic scope" value="Eukaryota"/>
</dbReference>
<feature type="domain" description="Xylanolytic transcriptional activator regulatory" evidence="8">
    <location>
        <begin position="328"/>
        <end position="402"/>
    </location>
</feature>
<organism evidence="9 10">
    <name type="scientific">Glarea lozoyensis (strain ATCC 20868 / MF5171)</name>
    <dbReference type="NCBI Taxonomy" id="1116229"/>
    <lineage>
        <taxon>Eukaryota</taxon>
        <taxon>Fungi</taxon>
        <taxon>Dikarya</taxon>
        <taxon>Ascomycota</taxon>
        <taxon>Pezizomycotina</taxon>
        <taxon>Leotiomycetes</taxon>
        <taxon>Helotiales</taxon>
        <taxon>Helotiaceae</taxon>
        <taxon>Glarea</taxon>
    </lineage>
</organism>
<dbReference type="InterPro" id="IPR007219">
    <property type="entry name" value="XnlR_reg_dom"/>
</dbReference>
<keyword evidence="1" id="KW-0479">Metal-binding</keyword>
<protein>
    <recommendedName>
        <fullName evidence="8">Xylanolytic transcriptional activator regulatory domain-containing protein</fullName>
    </recommendedName>
</protein>
<gene>
    <name evidence="9" type="ORF">GLAREA_11792</name>
</gene>
<keyword evidence="5" id="KW-0804">Transcription</keyword>
<dbReference type="GO" id="GO:0008270">
    <property type="term" value="F:zinc ion binding"/>
    <property type="evidence" value="ECO:0007669"/>
    <property type="project" value="InterPro"/>
</dbReference>
<dbReference type="RefSeq" id="XP_008088126.1">
    <property type="nucleotide sequence ID" value="XM_008089935.1"/>
</dbReference>
<evidence type="ECO:0000313" key="9">
    <source>
        <dbReference type="EMBL" id="EPE25211.1"/>
    </source>
</evidence>
<keyword evidence="4" id="KW-0238">DNA-binding</keyword>
<feature type="region of interest" description="Disordered" evidence="7">
    <location>
        <begin position="1"/>
        <end position="26"/>
    </location>
</feature>
<evidence type="ECO:0000256" key="7">
    <source>
        <dbReference type="SAM" id="MobiDB-lite"/>
    </source>
</evidence>
<evidence type="ECO:0000256" key="6">
    <source>
        <dbReference type="ARBA" id="ARBA00023242"/>
    </source>
</evidence>
<dbReference type="Pfam" id="PF04082">
    <property type="entry name" value="Fungal_trans"/>
    <property type="match status" value="1"/>
</dbReference>